<gene>
    <name evidence="1" type="ORF">NCTC13532_01457</name>
</gene>
<organism evidence="1 2">
    <name type="scientific">Chryseobacterium indoltheticum</name>
    <dbReference type="NCBI Taxonomy" id="254"/>
    <lineage>
        <taxon>Bacteria</taxon>
        <taxon>Pseudomonadati</taxon>
        <taxon>Bacteroidota</taxon>
        <taxon>Flavobacteriia</taxon>
        <taxon>Flavobacteriales</taxon>
        <taxon>Weeksellaceae</taxon>
        <taxon>Chryseobacterium group</taxon>
        <taxon>Chryseobacterium</taxon>
    </lineage>
</organism>
<dbReference type="Proteomes" id="UP000254282">
    <property type="component" value="Unassembled WGS sequence"/>
</dbReference>
<sequence length="61" mass="7013">MNNSANFYYGNYTENISNTYIKNQESSLSMSTTSILLSLETALQPSLQEITEQERSMLIWI</sequence>
<dbReference type="RefSeq" id="WP_115619823.1">
    <property type="nucleotide sequence ID" value="NZ_UFVR01000004.1"/>
</dbReference>
<accession>A0A381FH46</accession>
<proteinExistence type="predicted"/>
<dbReference type="AlphaFoldDB" id="A0A381FH46"/>
<dbReference type="EMBL" id="UFVR01000004">
    <property type="protein sequence ID" value="SUX45857.1"/>
    <property type="molecule type" value="Genomic_DNA"/>
</dbReference>
<name>A0A381FH46_9FLAO</name>
<protein>
    <submittedName>
        <fullName evidence="1">Uncharacterized protein</fullName>
    </submittedName>
</protein>
<reference evidence="1 2" key="1">
    <citation type="submission" date="2018-06" db="EMBL/GenBank/DDBJ databases">
        <authorList>
            <consortium name="Pathogen Informatics"/>
            <person name="Doyle S."/>
        </authorList>
    </citation>
    <scope>NUCLEOTIDE SEQUENCE [LARGE SCALE GENOMIC DNA]</scope>
    <source>
        <strain evidence="1 2">NCTC13532</strain>
    </source>
</reference>
<evidence type="ECO:0000313" key="2">
    <source>
        <dbReference type="Proteomes" id="UP000254282"/>
    </source>
</evidence>
<evidence type="ECO:0000313" key="1">
    <source>
        <dbReference type="EMBL" id="SUX45857.1"/>
    </source>
</evidence>